<dbReference type="WBParaSite" id="HNAJ_0000418901-mRNA-1">
    <property type="protein sequence ID" value="HNAJ_0000418901-mRNA-1"/>
    <property type="gene ID" value="HNAJ_0000418901"/>
</dbReference>
<evidence type="ECO:0000259" key="1">
    <source>
        <dbReference type="Pfam" id="PF13768"/>
    </source>
</evidence>
<reference evidence="2 3" key="2">
    <citation type="submission" date="2018-11" db="EMBL/GenBank/DDBJ databases">
        <authorList>
            <consortium name="Pathogen Informatics"/>
        </authorList>
    </citation>
    <scope>NUCLEOTIDE SEQUENCE [LARGE SCALE GENOMIC DNA]</scope>
</reference>
<reference evidence="4" key="1">
    <citation type="submission" date="2017-02" db="UniProtKB">
        <authorList>
            <consortium name="WormBaseParasite"/>
        </authorList>
    </citation>
    <scope>IDENTIFICATION</scope>
</reference>
<sequence length="581" mass="67365">MKLNPPKILSSKRREFLCTCGEQNRNDIENKAIKPLRADQWIEKYGLKNLSLTRDDLNSMESRRIFGVNGTRKRVGILVDASDIFLFSQRGAHFICAVNRLLDEQLWNKVDAIYFAEFGTSIKCLWSEPQKFDETTLLKLKEYFRSGIRNAGGSNLLAGLKHMLRIAKVHDLEEIIIIVGSLPDQLSYLLMEYLELVDVLNPNIFFHFVSFDSQDTRVLETLRQLTEVNPKRISLHVYSSLKEELIWTGDDMLALRMELLEAKAFLIHIVYDFIFVHYFKKLANEVQIFRLELENGRKINLEYLLKNPWGVEEDGDILEFVETDDQSSISFLPRTSLDWINHHGLKAKRLDFYQMLTPYAMTKTSTFVPSIGKEVSGKTYTEAMVQLEWPDHSIKNVNIKIPLLKNYLSCLNKHIGLIEKRLFWLQLPTYRPFGTLVEENAIVVIDLSFHNESMLSNIQSFVKQLIESQIVKFVKFFNIITIGSAVESFEKTMVEVNRENLQRAWLWFKERGCAGTRNVMAALRTLANSTGGRYQCFSDDIVEYSDDVSVLIEEIETSHVFIKAATTLILRLKKKWKNNAW</sequence>
<feature type="domain" description="VWFA" evidence="1">
    <location>
        <begin position="75"/>
        <end position="225"/>
    </location>
</feature>
<dbReference type="Proteomes" id="UP000278807">
    <property type="component" value="Unassembled WGS sequence"/>
</dbReference>
<protein>
    <submittedName>
        <fullName evidence="4">VWFA domain-containing protein</fullName>
    </submittedName>
</protein>
<dbReference type="PANTHER" id="PTHR46478">
    <property type="entry name" value="VON WILLEBRAND FACTOR A DOMAIN-CONTAINING PROTEIN 3A"/>
    <property type="match status" value="1"/>
</dbReference>
<proteinExistence type="predicted"/>
<keyword evidence="3" id="KW-1185">Reference proteome</keyword>
<evidence type="ECO:0000313" key="2">
    <source>
        <dbReference type="EMBL" id="VDO00047.1"/>
    </source>
</evidence>
<dbReference type="OrthoDB" id="299997at2759"/>
<dbReference type="PANTHER" id="PTHR46478:SF1">
    <property type="entry name" value="VON WILLEBRAND FACTOR A DOMAIN-CONTAINING PROTEIN 3A"/>
    <property type="match status" value="1"/>
</dbReference>
<dbReference type="Pfam" id="PF13768">
    <property type="entry name" value="VWA_3"/>
    <property type="match status" value="2"/>
</dbReference>
<feature type="domain" description="VWFA" evidence="1">
    <location>
        <begin position="442"/>
        <end position="529"/>
    </location>
</feature>
<name>A0A0R3TAV0_RODNA</name>
<dbReference type="EMBL" id="UZAE01002784">
    <property type="protein sequence ID" value="VDO00047.1"/>
    <property type="molecule type" value="Genomic_DNA"/>
</dbReference>
<gene>
    <name evidence="2" type="ORF">HNAJ_LOCUS4187</name>
</gene>
<organism evidence="4">
    <name type="scientific">Rodentolepis nana</name>
    <name type="common">Dwarf tapeworm</name>
    <name type="synonym">Hymenolepis nana</name>
    <dbReference type="NCBI Taxonomy" id="102285"/>
    <lineage>
        <taxon>Eukaryota</taxon>
        <taxon>Metazoa</taxon>
        <taxon>Spiralia</taxon>
        <taxon>Lophotrochozoa</taxon>
        <taxon>Platyhelminthes</taxon>
        <taxon>Cestoda</taxon>
        <taxon>Eucestoda</taxon>
        <taxon>Cyclophyllidea</taxon>
        <taxon>Hymenolepididae</taxon>
        <taxon>Rodentolepis</taxon>
    </lineage>
</organism>
<accession>A0A0R3TAV0</accession>
<dbReference type="AlphaFoldDB" id="A0A0R3TAV0"/>
<evidence type="ECO:0000313" key="4">
    <source>
        <dbReference type="WBParaSite" id="HNAJ_0000418901-mRNA-1"/>
    </source>
</evidence>
<evidence type="ECO:0000313" key="3">
    <source>
        <dbReference type="Proteomes" id="UP000278807"/>
    </source>
</evidence>
<dbReference type="STRING" id="102285.A0A0R3TAV0"/>
<dbReference type="InterPro" id="IPR002035">
    <property type="entry name" value="VWF_A"/>
</dbReference>